<feature type="domain" description="Response regulatory" evidence="3">
    <location>
        <begin position="5"/>
        <end position="119"/>
    </location>
</feature>
<proteinExistence type="predicted"/>
<dbReference type="AlphaFoldDB" id="A0A6M2BWI8"/>
<dbReference type="InterPro" id="IPR050595">
    <property type="entry name" value="Bact_response_regulator"/>
</dbReference>
<dbReference type="SMART" id="SM00448">
    <property type="entry name" value="REC"/>
    <property type="match status" value="2"/>
</dbReference>
<feature type="domain" description="Response regulatory" evidence="3">
    <location>
        <begin position="154"/>
        <end position="268"/>
    </location>
</feature>
<dbReference type="EMBL" id="JAAMOW010000011">
    <property type="protein sequence ID" value="NGY06868.1"/>
    <property type="molecule type" value="Genomic_DNA"/>
</dbReference>
<evidence type="ECO:0000259" key="3">
    <source>
        <dbReference type="PROSITE" id="PS50110"/>
    </source>
</evidence>
<name>A0A6M2BWI8_9GAMM</name>
<dbReference type="PANTHER" id="PTHR44591">
    <property type="entry name" value="STRESS RESPONSE REGULATOR PROTEIN 1"/>
    <property type="match status" value="1"/>
</dbReference>
<comment type="caution">
    <text evidence="4">The sequence shown here is derived from an EMBL/GenBank/DDBJ whole genome shotgun (WGS) entry which is preliminary data.</text>
</comment>
<dbReference type="Pfam" id="PF00072">
    <property type="entry name" value="Response_reg"/>
    <property type="match status" value="1"/>
</dbReference>
<protein>
    <submittedName>
        <fullName evidence="4">Response regulator</fullName>
    </submittedName>
</protein>
<dbReference type="Gene3D" id="3.40.50.2300">
    <property type="match status" value="2"/>
</dbReference>
<evidence type="ECO:0000256" key="1">
    <source>
        <dbReference type="ARBA" id="ARBA00022553"/>
    </source>
</evidence>
<organism evidence="4 5">
    <name type="scientific">Solimonas terrae</name>
    <dbReference type="NCBI Taxonomy" id="1396819"/>
    <lineage>
        <taxon>Bacteria</taxon>
        <taxon>Pseudomonadati</taxon>
        <taxon>Pseudomonadota</taxon>
        <taxon>Gammaproteobacteria</taxon>
        <taxon>Nevskiales</taxon>
        <taxon>Nevskiaceae</taxon>
        <taxon>Solimonas</taxon>
    </lineage>
</organism>
<keyword evidence="1 2" id="KW-0597">Phosphoprotein</keyword>
<evidence type="ECO:0000313" key="4">
    <source>
        <dbReference type="EMBL" id="NGY06868.1"/>
    </source>
</evidence>
<dbReference type="RefSeq" id="WP_166261231.1">
    <property type="nucleotide sequence ID" value="NZ_JAAMOW010000011.1"/>
</dbReference>
<sequence>MSKPTLLLIDDEERILRSLAMLFRGQYDLLATTDPGVALRAVTEQRVHVVVSDQRMPQMRGAELLKQVRARSPQTMRILLTGYSELDAVVASVNEGEIFRFVNKPWDAAELRDTVAQATNISASLFAAGPAAPPEPLQTETGQFVAPEVARPETILVLDDDAEIYHAVQDIVGTSQPVIWARDLDQALTALEREAIGVVVSELAVANHSVTGLLKMLKAERPEIVTIVLTPFADVSVFIGLINQGQVYRLLPKPLRRGAFSMSLASALRHHRVLRSAPALRAAHAVETIKAPEEVSVATRVMGFLSRMRRAGAAT</sequence>
<dbReference type="CDD" id="cd17569">
    <property type="entry name" value="REC_HupR-like"/>
    <property type="match status" value="1"/>
</dbReference>
<dbReference type="PROSITE" id="PS50110">
    <property type="entry name" value="RESPONSE_REGULATORY"/>
    <property type="match status" value="2"/>
</dbReference>
<comment type="caution">
    <text evidence="2">Lacks conserved residue(s) required for the propagation of feature annotation.</text>
</comment>
<dbReference type="InterPro" id="IPR001789">
    <property type="entry name" value="Sig_transdc_resp-reg_receiver"/>
</dbReference>
<dbReference type="Proteomes" id="UP000472676">
    <property type="component" value="Unassembled WGS sequence"/>
</dbReference>
<dbReference type="GO" id="GO:0000160">
    <property type="term" value="P:phosphorelay signal transduction system"/>
    <property type="evidence" value="ECO:0007669"/>
    <property type="project" value="InterPro"/>
</dbReference>
<accession>A0A6M2BWI8</accession>
<dbReference type="PANTHER" id="PTHR44591:SF19">
    <property type="entry name" value="TWO-COMPONENT RESPONSE REGULATOR-RELATED"/>
    <property type="match status" value="1"/>
</dbReference>
<gene>
    <name evidence="4" type="ORF">G7Y85_19010</name>
</gene>
<feature type="modified residue" description="4-aspartylphosphate" evidence="2">
    <location>
        <position position="53"/>
    </location>
</feature>
<dbReference type="SUPFAM" id="SSF52172">
    <property type="entry name" value="CheY-like"/>
    <property type="match status" value="2"/>
</dbReference>
<evidence type="ECO:0000256" key="2">
    <source>
        <dbReference type="PROSITE-ProRule" id="PRU00169"/>
    </source>
</evidence>
<reference evidence="4 5" key="1">
    <citation type="journal article" date="2014" name="Int. J. Syst. Evol. Microbiol.">
        <title>Solimonas terrae sp. nov., isolated from soil.</title>
        <authorList>
            <person name="Kim S.J."/>
            <person name="Moon J.Y."/>
            <person name="Weon H.Y."/>
            <person name="Ahn J.H."/>
            <person name="Chen W.M."/>
            <person name="Kwon S.W."/>
        </authorList>
    </citation>
    <scope>NUCLEOTIDE SEQUENCE [LARGE SCALE GENOMIC DNA]</scope>
    <source>
        <strain evidence="4 5">KIS83-12</strain>
    </source>
</reference>
<dbReference type="InterPro" id="IPR011006">
    <property type="entry name" value="CheY-like_superfamily"/>
</dbReference>
<evidence type="ECO:0000313" key="5">
    <source>
        <dbReference type="Proteomes" id="UP000472676"/>
    </source>
</evidence>
<keyword evidence="5" id="KW-1185">Reference proteome</keyword>